<dbReference type="Proteomes" id="UP000199012">
    <property type="component" value="Unassembled WGS sequence"/>
</dbReference>
<dbReference type="NCBIfam" id="TIGR04042">
    <property type="entry name" value="MSMEG_0570_fam"/>
    <property type="match status" value="1"/>
</dbReference>
<dbReference type="OrthoDB" id="195104at2"/>
<dbReference type="EMBL" id="FOKA01000005">
    <property type="protein sequence ID" value="SFB03538.1"/>
    <property type="molecule type" value="Genomic_DNA"/>
</dbReference>
<name>A0A1I0XTM5_9CELL</name>
<sequence length="104" mass="11104">MPEMVFAVRWPDGVEERCYSPSLVVHDHLDVGGRYTVAEFVDRSTRALALASDRVAARYGMRCTSAEAQAERIGRSAARFEPGAGPVEVLAMEPPLPDAGGGAA</sequence>
<keyword evidence="2" id="KW-1185">Reference proteome</keyword>
<accession>A0A1I0XTM5</accession>
<evidence type="ECO:0000313" key="1">
    <source>
        <dbReference type="EMBL" id="SFB03538.1"/>
    </source>
</evidence>
<protein>
    <submittedName>
        <fullName evidence="1">MSMEG_0570 family protein</fullName>
    </submittedName>
</protein>
<dbReference type="AlphaFoldDB" id="A0A1I0XTM5"/>
<evidence type="ECO:0000313" key="2">
    <source>
        <dbReference type="Proteomes" id="UP000199012"/>
    </source>
</evidence>
<dbReference type="STRING" id="988821.SAMN05421867_105243"/>
<proteinExistence type="predicted"/>
<dbReference type="InterPro" id="IPR023846">
    <property type="entry name" value="CHP04042_MSMEG0570"/>
</dbReference>
<organism evidence="1 2">
    <name type="scientific">Cellulomonas marina</name>
    <dbReference type="NCBI Taxonomy" id="988821"/>
    <lineage>
        <taxon>Bacteria</taxon>
        <taxon>Bacillati</taxon>
        <taxon>Actinomycetota</taxon>
        <taxon>Actinomycetes</taxon>
        <taxon>Micrococcales</taxon>
        <taxon>Cellulomonadaceae</taxon>
        <taxon>Cellulomonas</taxon>
    </lineage>
</organism>
<reference evidence="1 2" key="1">
    <citation type="submission" date="2016-10" db="EMBL/GenBank/DDBJ databases">
        <authorList>
            <person name="de Groot N.N."/>
        </authorList>
    </citation>
    <scope>NUCLEOTIDE SEQUENCE [LARGE SCALE GENOMIC DNA]</scope>
    <source>
        <strain evidence="1 2">CGMCC 4.6945</strain>
    </source>
</reference>
<gene>
    <name evidence="1" type="ORF">SAMN05421867_105243</name>
</gene>